<dbReference type="InterPro" id="IPR003812">
    <property type="entry name" value="Fido"/>
</dbReference>
<name>A0ABW1JWI1_9NOCA</name>
<keyword evidence="3" id="KW-1185">Reference proteome</keyword>
<proteinExistence type="predicted"/>
<sequence length="124" mass="13237">MRPEALIKCNQRVTEGQGAIRDLGLVAAAATRADQIVLGREAYPTPESKAAAVFQSVIRDQPFTEGDKMTAWVAVRLLLGCYGLVPGIAPAAVVALIETVATERTEVAWIAEQFAVRSNATAQK</sequence>
<dbReference type="Pfam" id="PF02661">
    <property type="entry name" value="Fic"/>
    <property type="match status" value="1"/>
</dbReference>
<dbReference type="RefSeq" id="WP_378608987.1">
    <property type="nucleotide sequence ID" value="NZ_JBHSQN010000015.1"/>
</dbReference>
<evidence type="ECO:0000313" key="2">
    <source>
        <dbReference type="EMBL" id="MFC6013844.1"/>
    </source>
</evidence>
<gene>
    <name evidence="2" type="ORF">ACFP3H_22550</name>
</gene>
<evidence type="ECO:0000313" key="3">
    <source>
        <dbReference type="Proteomes" id="UP001596223"/>
    </source>
</evidence>
<evidence type="ECO:0000259" key="1">
    <source>
        <dbReference type="PROSITE" id="PS51459"/>
    </source>
</evidence>
<comment type="caution">
    <text evidence="2">The sequence shown here is derived from an EMBL/GenBank/DDBJ whole genome shotgun (WGS) entry which is preliminary data.</text>
</comment>
<protein>
    <submittedName>
        <fullName evidence="2">Fic family protein</fullName>
    </submittedName>
</protein>
<feature type="domain" description="Fido" evidence="1">
    <location>
        <begin position="1"/>
        <end position="112"/>
    </location>
</feature>
<organism evidence="2 3">
    <name type="scientific">Nocardia lasii</name>
    <dbReference type="NCBI Taxonomy" id="1616107"/>
    <lineage>
        <taxon>Bacteria</taxon>
        <taxon>Bacillati</taxon>
        <taxon>Actinomycetota</taxon>
        <taxon>Actinomycetes</taxon>
        <taxon>Mycobacteriales</taxon>
        <taxon>Nocardiaceae</taxon>
        <taxon>Nocardia</taxon>
    </lineage>
</organism>
<dbReference type="InterPro" id="IPR053737">
    <property type="entry name" value="Type_II_TA_Toxin"/>
</dbReference>
<reference evidence="3" key="1">
    <citation type="journal article" date="2019" name="Int. J. Syst. Evol. Microbiol.">
        <title>The Global Catalogue of Microorganisms (GCM) 10K type strain sequencing project: providing services to taxonomists for standard genome sequencing and annotation.</title>
        <authorList>
            <consortium name="The Broad Institute Genomics Platform"/>
            <consortium name="The Broad Institute Genome Sequencing Center for Infectious Disease"/>
            <person name="Wu L."/>
            <person name="Ma J."/>
        </authorList>
    </citation>
    <scope>NUCLEOTIDE SEQUENCE [LARGE SCALE GENOMIC DNA]</scope>
    <source>
        <strain evidence="3">CCUG 36956</strain>
    </source>
</reference>
<dbReference type="Gene3D" id="1.20.120.1870">
    <property type="entry name" value="Fic/DOC protein, Fido domain"/>
    <property type="match status" value="1"/>
</dbReference>
<dbReference type="Proteomes" id="UP001596223">
    <property type="component" value="Unassembled WGS sequence"/>
</dbReference>
<accession>A0ABW1JWI1</accession>
<dbReference type="PROSITE" id="PS51459">
    <property type="entry name" value="FIDO"/>
    <property type="match status" value="1"/>
</dbReference>
<dbReference type="EMBL" id="JBHSQN010000015">
    <property type="protein sequence ID" value="MFC6013844.1"/>
    <property type="molecule type" value="Genomic_DNA"/>
</dbReference>